<gene>
    <name evidence="3" type="ORF">C9J12_20495</name>
</gene>
<evidence type="ECO:0000313" key="4">
    <source>
        <dbReference type="Proteomes" id="UP000240987"/>
    </source>
</evidence>
<dbReference type="Proteomes" id="UP000240987">
    <property type="component" value="Unassembled WGS sequence"/>
</dbReference>
<keyword evidence="2" id="KW-0732">Signal</keyword>
<name>A0A2T3JAG3_9GAMM</name>
<feature type="chain" id="PRO_5015574132" evidence="2">
    <location>
        <begin position="22"/>
        <end position="946"/>
    </location>
</feature>
<evidence type="ECO:0000256" key="1">
    <source>
        <dbReference type="SAM" id="MobiDB-lite"/>
    </source>
</evidence>
<protein>
    <submittedName>
        <fullName evidence="3">Hydrogenase expression protein HypA</fullName>
    </submittedName>
</protein>
<keyword evidence="4" id="KW-1185">Reference proteome</keyword>
<evidence type="ECO:0000313" key="3">
    <source>
        <dbReference type="EMBL" id="PSU45828.1"/>
    </source>
</evidence>
<sequence>MRNYLSLLLCAVALGLLQACGGGGPEDPVAAAPAAQVPISTRFNVSVDVPIGVNTAYQSTTSIINSTYADALINLSERNFAIVLIDAEGKIYRQADITHWEEDPVGTYIIDADTLTRFNAVVLVSRFNTPDFTLGEALPDNVFVAPLLSTDVAVTLSSTLAYFSVAQKVVNDEDWGMFSEVVSKPGFIELRTATEMFDEIGAELNNILVSQIGLRGITIEEMMSLTLVKAMTSGLIERKYTEQTSEISDVEAILTEGFWQLKSQASNDGNNINADHTSYDGQESITAQYKWDRNDDADIALNEYFTYFSGTTAFSDNDITEQILTTEGWVGLYDYLQVLFITPRTAILTNAALNNDDDKGLTLEVNAYALTDKKMYDYLATEENHRLTKYIKEDGVFEEGAYGFYFTWKPQTDQHLLCNNRNDVADCRIAPIIAPLLYYTDLDDIFTNEPSETFLNVNGFKISDNIVAEFISNNFNTVFYWYKVAGDNWQVQAEGTWGSVNTFGKELIRFEVPNLITQLDTSYDFNTRQLFLVNDKNYINIGETLLDGEKSHFSGFNVAAKEQIFALTSRSNLPAFGFCNYGNTSNANEDKYLNAVTECGGDDRFNTQTISELIDQHIVQITPDGKINTIILKESNNWEYYKNSVKEDITRTWSLTDDGYLRLDWVSPANDENFDYWARTSRDLNDKLHMIKTYSIDDDGVGSPSETIYSKIIKEYAPDQLLACDTNDSGWSFDTIAPITKQSLTQYITQTAACLVSWDQRTTRFTENMLLNDAGVTSDDLALTFAGDTSRYLKLTDNFDGDYFKGSYGDTDGCGFNFEIRWRIEEDGTLYYQALDGSMNERIKITESDGLRFAIKAFNHQTRWQSDEALMYTTQEGEMWSDIMTLVRADDIPEAVIIPPPPPPEPEVPVEGETPVDPQAEPEVPPVPAKGTILNDGQTCEYLNQA</sequence>
<reference evidence="3 4" key="1">
    <citation type="submission" date="2018-01" db="EMBL/GenBank/DDBJ databases">
        <title>Whole genome sequencing of Histamine producing bacteria.</title>
        <authorList>
            <person name="Butler K."/>
        </authorList>
    </citation>
    <scope>NUCLEOTIDE SEQUENCE [LARGE SCALE GENOMIC DNA]</scope>
    <source>
        <strain evidence="3 4">JCM 12947</strain>
    </source>
</reference>
<dbReference type="AlphaFoldDB" id="A0A2T3JAG3"/>
<feature type="signal peptide" evidence="2">
    <location>
        <begin position="1"/>
        <end position="21"/>
    </location>
</feature>
<dbReference type="EMBL" id="PYMJ01000026">
    <property type="protein sequence ID" value="PSU45828.1"/>
    <property type="molecule type" value="Genomic_DNA"/>
</dbReference>
<dbReference type="PROSITE" id="PS51257">
    <property type="entry name" value="PROKAR_LIPOPROTEIN"/>
    <property type="match status" value="1"/>
</dbReference>
<feature type="compositionally biased region" description="Low complexity" evidence="1">
    <location>
        <begin position="909"/>
        <end position="922"/>
    </location>
</feature>
<accession>A0A2T3JAG3</accession>
<dbReference type="RefSeq" id="WP_107244393.1">
    <property type="nucleotide sequence ID" value="NZ_PYMJ01000026.1"/>
</dbReference>
<comment type="caution">
    <text evidence="3">The sequence shown here is derived from an EMBL/GenBank/DDBJ whole genome shotgun (WGS) entry which is preliminary data.</text>
</comment>
<organism evidence="3 4">
    <name type="scientific">Photobacterium frigidiphilum</name>
    <dbReference type="NCBI Taxonomy" id="264736"/>
    <lineage>
        <taxon>Bacteria</taxon>
        <taxon>Pseudomonadati</taxon>
        <taxon>Pseudomonadota</taxon>
        <taxon>Gammaproteobacteria</taxon>
        <taxon>Vibrionales</taxon>
        <taxon>Vibrionaceae</taxon>
        <taxon>Photobacterium</taxon>
    </lineage>
</organism>
<feature type="region of interest" description="Disordered" evidence="1">
    <location>
        <begin position="900"/>
        <end position="933"/>
    </location>
</feature>
<evidence type="ECO:0000256" key="2">
    <source>
        <dbReference type="SAM" id="SignalP"/>
    </source>
</evidence>
<proteinExistence type="predicted"/>
<dbReference type="OrthoDB" id="7055897at2"/>